<dbReference type="AlphaFoldDB" id="A0AAD9WDJ9"/>
<reference evidence="5" key="1">
    <citation type="submission" date="2023-06" db="EMBL/GenBank/DDBJ databases">
        <title>Draft genome of Marssonina rosae.</title>
        <authorList>
            <person name="Cheng Q."/>
        </authorList>
    </citation>
    <scope>NUCLEOTIDE SEQUENCE</scope>
    <source>
        <strain evidence="5">R4</strain>
    </source>
</reference>
<evidence type="ECO:0000256" key="3">
    <source>
        <dbReference type="ARBA" id="ARBA00023274"/>
    </source>
</evidence>
<dbReference type="PANTHER" id="PTHR13479:SF40">
    <property type="entry name" value="SMALL RIBOSOMAL SUBUNIT PROTEIN BS18M"/>
    <property type="match status" value="1"/>
</dbReference>
<dbReference type="FunFam" id="4.10.640.10:FF:000013">
    <property type="entry name" value="37S ribosomal protein S18"/>
    <property type="match status" value="1"/>
</dbReference>
<dbReference type="Proteomes" id="UP001285354">
    <property type="component" value="Unassembled WGS sequence"/>
</dbReference>
<keyword evidence="2" id="KW-0689">Ribosomal protein</keyword>
<evidence type="ECO:0000313" key="5">
    <source>
        <dbReference type="EMBL" id="KAK2624949.1"/>
    </source>
</evidence>
<gene>
    <name evidence="5" type="ORF">QTJ16_005318</name>
</gene>
<proteinExistence type="inferred from homology"/>
<dbReference type="SUPFAM" id="SSF46911">
    <property type="entry name" value="Ribosomal protein S18"/>
    <property type="match status" value="1"/>
</dbReference>
<dbReference type="InterPro" id="IPR001648">
    <property type="entry name" value="Ribosomal_bS18"/>
</dbReference>
<dbReference type="PANTHER" id="PTHR13479">
    <property type="entry name" value="30S RIBOSOMAL PROTEIN S18"/>
    <property type="match status" value="1"/>
</dbReference>
<dbReference type="Pfam" id="PF01084">
    <property type="entry name" value="Ribosomal_S18"/>
    <property type="match status" value="1"/>
</dbReference>
<accession>A0AAD9WDJ9</accession>
<dbReference type="GO" id="GO:0005763">
    <property type="term" value="C:mitochondrial small ribosomal subunit"/>
    <property type="evidence" value="ECO:0007669"/>
    <property type="project" value="TreeGrafter"/>
</dbReference>
<evidence type="ECO:0000256" key="4">
    <source>
        <dbReference type="ARBA" id="ARBA00035264"/>
    </source>
</evidence>
<dbReference type="GO" id="GO:0070181">
    <property type="term" value="F:small ribosomal subunit rRNA binding"/>
    <property type="evidence" value="ECO:0007669"/>
    <property type="project" value="TreeGrafter"/>
</dbReference>
<name>A0AAD9WDJ9_9HELO</name>
<evidence type="ECO:0000256" key="2">
    <source>
        <dbReference type="ARBA" id="ARBA00022980"/>
    </source>
</evidence>
<organism evidence="5 6">
    <name type="scientific">Diplocarpon rosae</name>
    <dbReference type="NCBI Taxonomy" id="946125"/>
    <lineage>
        <taxon>Eukaryota</taxon>
        <taxon>Fungi</taxon>
        <taxon>Dikarya</taxon>
        <taxon>Ascomycota</taxon>
        <taxon>Pezizomycotina</taxon>
        <taxon>Leotiomycetes</taxon>
        <taxon>Helotiales</taxon>
        <taxon>Drepanopezizaceae</taxon>
        <taxon>Diplocarpon</taxon>
    </lineage>
</organism>
<comment type="similarity">
    <text evidence="1">Belongs to the bacterial ribosomal protein bS18 family.</text>
</comment>
<dbReference type="GO" id="GO:0032543">
    <property type="term" value="P:mitochondrial translation"/>
    <property type="evidence" value="ECO:0007669"/>
    <property type="project" value="TreeGrafter"/>
</dbReference>
<evidence type="ECO:0000313" key="6">
    <source>
        <dbReference type="Proteomes" id="UP001285354"/>
    </source>
</evidence>
<keyword evidence="3" id="KW-0687">Ribonucleoprotein</keyword>
<protein>
    <recommendedName>
        <fullName evidence="4">Small ribosomal subunit protein bS18m</fullName>
    </recommendedName>
</protein>
<dbReference type="GO" id="GO:0003735">
    <property type="term" value="F:structural constituent of ribosome"/>
    <property type="evidence" value="ECO:0007669"/>
    <property type="project" value="InterPro"/>
</dbReference>
<keyword evidence="6" id="KW-1185">Reference proteome</keyword>
<comment type="caution">
    <text evidence="5">The sequence shown here is derived from an EMBL/GenBank/DDBJ whole genome shotgun (WGS) entry which is preliminary data.</text>
</comment>
<dbReference type="EMBL" id="JAUBYV010000008">
    <property type="protein sequence ID" value="KAK2624949.1"/>
    <property type="molecule type" value="Genomic_DNA"/>
</dbReference>
<dbReference type="InterPro" id="IPR036870">
    <property type="entry name" value="Ribosomal_bS18_sf"/>
</dbReference>
<dbReference type="Gene3D" id="4.10.640.10">
    <property type="entry name" value="Ribosomal protein S18"/>
    <property type="match status" value="1"/>
</dbReference>
<evidence type="ECO:0000256" key="1">
    <source>
        <dbReference type="ARBA" id="ARBA00005589"/>
    </source>
</evidence>
<sequence>MASVRSQCLIVVRQITKKGFNMRAAFSTSQTSRSDEPPKRMTTADMLDFFPQDSHSEAPQPLQNPIRQSTLNDDRTEANTRLMRLYKKNQEKRKRELMESQRMRSSTSTEEFINHALASDLSKQITRRWKAGDIYAPHDLSEVEMKKWKRRGQPQYDVFDVLDFNPLEHYRNFAIMSEYMTPMGRIMHSKDTGLRPVNQRRIARAIRRSIGMGMMPSVHRHPELLYKMAQKYKQNSAFKVDSPM</sequence>